<dbReference type="InterPro" id="IPR003423">
    <property type="entry name" value="OMP_efflux"/>
</dbReference>
<dbReference type="PANTHER" id="PTHR30203">
    <property type="entry name" value="OUTER MEMBRANE CATION EFFLUX PROTEIN"/>
    <property type="match status" value="1"/>
</dbReference>
<dbReference type="Proteomes" id="UP001139095">
    <property type="component" value="Unassembled WGS sequence"/>
</dbReference>
<comment type="caution">
    <text evidence="2">The sequence shown here is derived from an EMBL/GenBank/DDBJ whole genome shotgun (WGS) entry which is preliminary data.</text>
</comment>
<dbReference type="Pfam" id="PF02321">
    <property type="entry name" value="OEP"/>
    <property type="match status" value="2"/>
</dbReference>
<dbReference type="AlphaFoldDB" id="A0A9X1LF17"/>
<keyword evidence="3" id="KW-1185">Reference proteome</keyword>
<comment type="similarity">
    <text evidence="1">Belongs to the outer membrane factor (OMF) (TC 1.B.17) family.</text>
</comment>
<sequence length="459" mass="50372">MINRSYLHTGLCLVSLMLVACSSTEKREDFTSLATLEREAISNQRVTQWQQLDDAAPVNYLSDLIQDEKLDALIEQALQANPSLQKMQLTLQASLWGIKSQRGDRLPSVEAGLSSSKSEGNSTQYSADVGIRWEADLWNKLALSEASSTKTLASDEAQYQASRDTLAANVMKSWLAITANARAIEIEKKRLALLQSNEALIIKRFRNGLGDLEALDEASTSTAQSQSDLAKYQEDLAIEKRNLQLYLGSTDPLLISANVDYPTVALPLASLPEQTLHRRPDLKAAYLSIEAADLNTSVAYKDMLPSISLSATLSETAESPTKALFGSPIWSLIGQLTQPLYQGGKLEAAAEIAKLETAQAYQDYKDTLLTAVNEVDNALGQESLLLVQKKYTQDALLSAQKNLLQYERKYRTGLVELNDLINAQTTAFNLEAELDNIIYQHLSNRVNLGLALGLGVQGS</sequence>
<evidence type="ECO:0000313" key="2">
    <source>
        <dbReference type="EMBL" id="MCB5162446.1"/>
    </source>
</evidence>
<dbReference type="InterPro" id="IPR010131">
    <property type="entry name" value="MdtP/NodT-like"/>
</dbReference>
<protein>
    <submittedName>
        <fullName evidence="2">TolC family protein</fullName>
    </submittedName>
</protein>
<dbReference type="PANTHER" id="PTHR30203:SF33">
    <property type="entry name" value="BLR4455 PROTEIN"/>
    <property type="match status" value="1"/>
</dbReference>
<evidence type="ECO:0000256" key="1">
    <source>
        <dbReference type="ARBA" id="ARBA00007613"/>
    </source>
</evidence>
<evidence type="ECO:0000313" key="3">
    <source>
        <dbReference type="Proteomes" id="UP001139095"/>
    </source>
</evidence>
<dbReference type="EMBL" id="JAJATW010000016">
    <property type="protein sequence ID" value="MCB5162446.1"/>
    <property type="molecule type" value="Genomic_DNA"/>
</dbReference>
<dbReference type="RefSeq" id="WP_226754797.1">
    <property type="nucleotide sequence ID" value="NZ_JAJATW010000016.1"/>
</dbReference>
<gene>
    <name evidence="2" type="ORF">LG368_11135</name>
</gene>
<organism evidence="2 3">
    <name type="scientific">Marinomonas algarum</name>
    <dbReference type="NCBI Taxonomy" id="2883105"/>
    <lineage>
        <taxon>Bacteria</taxon>
        <taxon>Pseudomonadati</taxon>
        <taxon>Pseudomonadota</taxon>
        <taxon>Gammaproteobacteria</taxon>
        <taxon>Oceanospirillales</taxon>
        <taxon>Oceanospirillaceae</taxon>
        <taxon>Marinomonas</taxon>
    </lineage>
</organism>
<dbReference type="GO" id="GO:0015562">
    <property type="term" value="F:efflux transmembrane transporter activity"/>
    <property type="evidence" value="ECO:0007669"/>
    <property type="project" value="InterPro"/>
</dbReference>
<dbReference type="SUPFAM" id="SSF56954">
    <property type="entry name" value="Outer membrane efflux proteins (OEP)"/>
    <property type="match status" value="1"/>
</dbReference>
<reference evidence="2" key="1">
    <citation type="submission" date="2021-10" db="EMBL/GenBank/DDBJ databases">
        <title>Marinomonas pontica sp. nov., isolated from the Black Sea.</title>
        <authorList>
            <person name="Zhao L.-H."/>
            <person name="Xue J.-H."/>
        </authorList>
    </citation>
    <scope>NUCLEOTIDE SEQUENCE</scope>
    <source>
        <strain evidence="2">E8</strain>
    </source>
</reference>
<dbReference type="Gene3D" id="2.20.200.10">
    <property type="entry name" value="Outer membrane efflux proteins (OEP)"/>
    <property type="match status" value="1"/>
</dbReference>
<dbReference type="Gene3D" id="1.20.1600.10">
    <property type="entry name" value="Outer membrane efflux proteins (OEP)"/>
    <property type="match status" value="1"/>
</dbReference>
<name>A0A9X1LF17_9GAMM</name>
<proteinExistence type="inferred from homology"/>
<accession>A0A9X1LF17</accession>
<dbReference type="PROSITE" id="PS51257">
    <property type="entry name" value="PROKAR_LIPOPROTEIN"/>
    <property type="match status" value="1"/>
</dbReference>